<dbReference type="PANTHER" id="PTHR30250:SF11">
    <property type="entry name" value="O-ANTIGEN TRANSPORTER-RELATED"/>
    <property type="match status" value="1"/>
</dbReference>
<evidence type="ECO:0000256" key="3">
    <source>
        <dbReference type="ARBA" id="ARBA00022692"/>
    </source>
</evidence>
<dbReference type="InterPro" id="IPR050833">
    <property type="entry name" value="Poly_Biosynth_Transport"/>
</dbReference>
<accession>A0A136Q795</accession>
<proteinExistence type="predicted"/>
<comment type="caution">
    <text evidence="7">The sequence shown here is derived from an EMBL/GenBank/DDBJ whole genome shotgun (WGS) entry which is preliminary data.</text>
</comment>
<feature type="transmembrane region" description="Helical" evidence="6">
    <location>
        <begin position="12"/>
        <end position="32"/>
    </location>
</feature>
<dbReference type="GO" id="GO:0005886">
    <property type="term" value="C:plasma membrane"/>
    <property type="evidence" value="ECO:0007669"/>
    <property type="project" value="UniProtKB-SubCell"/>
</dbReference>
<evidence type="ECO:0000313" key="8">
    <source>
        <dbReference type="Proteomes" id="UP000070366"/>
    </source>
</evidence>
<evidence type="ECO:0000256" key="2">
    <source>
        <dbReference type="ARBA" id="ARBA00022475"/>
    </source>
</evidence>
<dbReference type="Proteomes" id="UP000070366">
    <property type="component" value="Unassembled WGS sequence"/>
</dbReference>
<feature type="transmembrane region" description="Helical" evidence="6">
    <location>
        <begin position="356"/>
        <end position="378"/>
    </location>
</feature>
<keyword evidence="5 6" id="KW-0472">Membrane</keyword>
<keyword evidence="4 6" id="KW-1133">Transmembrane helix</keyword>
<protein>
    <submittedName>
        <fullName evidence="7">Polysaccharide biosynthesis protein</fullName>
    </submittedName>
</protein>
<feature type="transmembrane region" description="Helical" evidence="6">
    <location>
        <begin position="384"/>
        <end position="404"/>
    </location>
</feature>
<keyword evidence="3 6" id="KW-0812">Transmembrane</keyword>
<feature type="transmembrane region" description="Helical" evidence="6">
    <location>
        <begin position="173"/>
        <end position="193"/>
    </location>
</feature>
<feature type="transmembrane region" description="Helical" evidence="6">
    <location>
        <begin position="251"/>
        <end position="275"/>
    </location>
</feature>
<evidence type="ECO:0000256" key="1">
    <source>
        <dbReference type="ARBA" id="ARBA00004651"/>
    </source>
</evidence>
<feature type="transmembrane region" description="Helical" evidence="6">
    <location>
        <begin position="416"/>
        <end position="449"/>
    </location>
</feature>
<feature type="transmembrane region" description="Helical" evidence="6">
    <location>
        <begin position="287"/>
        <end position="306"/>
    </location>
</feature>
<dbReference type="PANTHER" id="PTHR30250">
    <property type="entry name" value="PST FAMILY PREDICTED COLANIC ACID TRANSPORTER"/>
    <property type="match status" value="1"/>
</dbReference>
<feature type="transmembrane region" description="Helical" evidence="6">
    <location>
        <begin position="44"/>
        <end position="66"/>
    </location>
</feature>
<name>A0A136Q795_9FIRM</name>
<feature type="transmembrane region" description="Helical" evidence="6">
    <location>
        <begin position="221"/>
        <end position="239"/>
    </location>
</feature>
<dbReference type="OrthoDB" id="385011at2"/>
<evidence type="ECO:0000313" key="7">
    <source>
        <dbReference type="EMBL" id="KXK66520.1"/>
    </source>
</evidence>
<evidence type="ECO:0000256" key="5">
    <source>
        <dbReference type="ARBA" id="ARBA00023136"/>
    </source>
</evidence>
<dbReference type="PATRIC" id="fig|626937.4.peg.553"/>
<reference evidence="7 8" key="1">
    <citation type="submission" date="2016-02" db="EMBL/GenBank/DDBJ databases">
        <authorList>
            <person name="Wen L."/>
            <person name="He K."/>
            <person name="Yang H."/>
        </authorList>
    </citation>
    <scope>NUCLEOTIDE SEQUENCE [LARGE SCALE GENOMIC DNA]</scope>
    <source>
        <strain evidence="7 8">DSM 22607</strain>
    </source>
</reference>
<dbReference type="KEGG" id="cmiu:B1H56_09865"/>
<keyword evidence="8" id="KW-1185">Reference proteome</keyword>
<dbReference type="STRING" id="626937.HMPREF3293_00563"/>
<gene>
    <name evidence="7" type="ORF">HMPREF3293_00563</name>
</gene>
<feature type="transmembrane region" description="Helical" evidence="6">
    <location>
        <begin position="148"/>
        <end position="167"/>
    </location>
</feature>
<organism evidence="7 8">
    <name type="scientific">Christensenella minuta</name>
    <dbReference type="NCBI Taxonomy" id="626937"/>
    <lineage>
        <taxon>Bacteria</taxon>
        <taxon>Bacillati</taxon>
        <taxon>Bacillota</taxon>
        <taxon>Clostridia</taxon>
        <taxon>Christensenellales</taxon>
        <taxon>Christensenellaceae</taxon>
        <taxon>Christensenella</taxon>
    </lineage>
</organism>
<evidence type="ECO:0000256" key="4">
    <source>
        <dbReference type="ARBA" id="ARBA00022989"/>
    </source>
</evidence>
<dbReference type="AlphaFoldDB" id="A0A136Q795"/>
<feature type="transmembrane region" description="Helical" evidence="6">
    <location>
        <begin position="86"/>
        <end position="108"/>
    </location>
</feature>
<feature type="transmembrane region" description="Helical" evidence="6">
    <location>
        <begin position="326"/>
        <end position="344"/>
    </location>
</feature>
<keyword evidence="2" id="KW-1003">Cell membrane</keyword>
<comment type="subcellular location">
    <subcellularLocation>
        <location evidence="1">Cell membrane</location>
        <topology evidence="1">Multi-pass membrane protein</topology>
    </subcellularLocation>
</comment>
<dbReference type="EMBL" id="LSZW01000040">
    <property type="protein sequence ID" value="KXK66520.1"/>
    <property type="molecule type" value="Genomic_DNA"/>
</dbReference>
<sequence length="468" mass="53154">MSRLSDALKNISYTFSANIIILLISGVLTLVVPKLLGPEEYGYWQLYVFYMSYVGLFHLGWCDGVYLRYGGRNYKQLDKPKFVTQFWLLFLMECILGTIVIFATSMLQDGNKEFVLIMTVIYGLVINPRYFLLFTLQGTNLIKEYAKIIILDRVVYCAATAVVLLCGGRDFKLLIYADIFARIVSMIYAVIICKEIVFGKPTPLKPALAEAKKNISAGSKLMFANIAGNLIVGVVRLGIEKQWSIEVFGKISLTLSISSMLLTFISAIAMVLFPMLRRASQDAINDIYASLRTCLMLILLGVMVLYYPVKEGLSLWLPQYAESLKYMALLFPVCIFESKVSMLTNTYLKTVRKEKWILYVNLVSFLLSIAFTIITVFVMRNLTVAIVAIVILLAFKSILAEYMLSKVININILKDTLYELVLVVGFMIFSWAIHSWISTVLYALLYILYLFLKKEDIKQAVVTIKRFA</sequence>
<feature type="transmembrane region" description="Helical" evidence="6">
    <location>
        <begin position="114"/>
        <end position="136"/>
    </location>
</feature>
<evidence type="ECO:0000256" key="6">
    <source>
        <dbReference type="SAM" id="Phobius"/>
    </source>
</evidence>
<dbReference type="RefSeq" id="WP_066522617.1">
    <property type="nucleotide sequence ID" value="NZ_CABMOF010000009.1"/>
</dbReference>